<evidence type="ECO:0000313" key="3">
    <source>
        <dbReference type="Proteomes" id="UP000334923"/>
    </source>
</evidence>
<gene>
    <name evidence="2" type="ORF">MAMT_01399</name>
</gene>
<keyword evidence="3" id="KW-1185">Reference proteome</keyword>
<dbReference type="InterPro" id="IPR008670">
    <property type="entry name" value="CoA_reduct_LuxC"/>
</dbReference>
<dbReference type="GO" id="GO:0008218">
    <property type="term" value="P:bioluminescence"/>
    <property type="evidence" value="ECO:0007669"/>
    <property type="project" value="InterPro"/>
</dbReference>
<protein>
    <recommendedName>
        <fullName evidence="4">Long-chain-fatty-acyl-CoA reductase</fullName>
    </recommendedName>
</protein>
<name>A0A5E6MBH4_9BACT</name>
<dbReference type="Pfam" id="PF05893">
    <property type="entry name" value="LuxC"/>
    <property type="match status" value="1"/>
</dbReference>
<dbReference type="EMBL" id="CABFVA020000074">
    <property type="protein sequence ID" value="VVM06765.1"/>
    <property type="molecule type" value="Genomic_DNA"/>
</dbReference>
<accession>A0A5E6MBH4</accession>
<dbReference type="OrthoDB" id="580775at2"/>
<evidence type="ECO:0000256" key="1">
    <source>
        <dbReference type="ARBA" id="ARBA00022857"/>
    </source>
</evidence>
<keyword evidence="1" id="KW-0521">NADP</keyword>
<dbReference type="RefSeq" id="WP_142660248.1">
    <property type="nucleotide sequence ID" value="NZ_CABFVA020000074.1"/>
</dbReference>
<dbReference type="AlphaFoldDB" id="A0A5E6MBH4"/>
<evidence type="ECO:0000313" key="2">
    <source>
        <dbReference type="EMBL" id="VVM06765.1"/>
    </source>
</evidence>
<reference evidence="2 3" key="1">
    <citation type="submission" date="2019-09" db="EMBL/GenBank/DDBJ databases">
        <authorList>
            <person name="Cremers G."/>
        </authorList>
    </citation>
    <scope>NUCLEOTIDE SEQUENCE [LARGE SCALE GENOMIC DNA]</scope>
    <source>
        <strain evidence="2">4A</strain>
    </source>
</reference>
<evidence type="ECO:0008006" key="4">
    <source>
        <dbReference type="Google" id="ProtNLM"/>
    </source>
</evidence>
<proteinExistence type="predicted"/>
<sequence length="369" mass="41412">MTASERIERLAPLCSLFPELGISGREDLRRLLTAALGRLDALDGFVPYGRGWSRAIAPQRLYHVLAGTLPVSGWRSLLEGLLLGSENLLQCPEEQKGAMVRFCQALPPALRKLVRILPSYSEDDFTSADAIVVFGRDETVRLFRTRCRKDQLFLAYGHRVSLLWLGALRRPTIHLVKGIVRDLTEYDQAGCLSPQCLILESEATILRLPALLARVLSETARLHPIPRRPEEAAKIREARTVARALGWPLWEDGDGLQWTLIVRDLPQFQPTCGHRVLYLDKVPRERLGSWLAPLRGHLSAIGVAGRVPLSVQKLFWSLGASRCCGVGTMQSPPPLWHHDGRTPLVDLIRWVDWEGPHPPKSRETTRLLS</sequence>
<dbReference type="GO" id="GO:0003995">
    <property type="term" value="F:acyl-CoA dehydrogenase activity"/>
    <property type="evidence" value="ECO:0007669"/>
    <property type="project" value="InterPro"/>
</dbReference>
<dbReference type="Proteomes" id="UP000334923">
    <property type="component" value="Unassembled WGS sequence"/>
</dbReference>
<organism evidence="2 3">
    <name type="scientific">Methylacidimicrobium tartarophylax</name>
    <dbReference type="NCBI Taxonomy" id="1041768"/>
    <lineage>
        <taxon>Bacteria</taxon>
        <taxon>Pseudomonadati</taxon>
        <taxon>Verrucomicrobiota</taxon>
        <taxon>Methylacidimicrobium</taxon>
    </lineage>
</organism>